<evidence type="ECO:0000313" key="3">
    <source>
        <dbReference type="EMBL" id="THV02357.1"/>
    </source>
</evidence>
<dbReference type="AlphaFoldDB" id="A0A4S8MI30"/>
<evidence type="ECO:0000256" key="2">
    <source>
        <dbReference type="SAM" id="SignalP"/>
    </source>
</evidence>
<dbReference type="OrthoDB" id="2596908at2759"/>
<protein>
    <submittedName>
        <fullName evidence="3">Uncharacterized protein</fullName>
    </submittedName>
</protein>
<keyword evidence="1" id="KW-0472">Membrane</keyword>
<dbReference type="EMBL" id="ML179077">
    <property type="protein sequence ID" value="THV02357.1"/>
    <property type="molecule type" value="Genomic_DNA"/>
</dbReference>
<sequence length="147" mass="16178">MFNLTALSSFLFFVTLLLNANAAPLLARQNPSGPTTVMTVTNMMTPAGPLVQTCIITLNPITDKNGQPAFEEVKQSLLLAPIARLLPLPIARLPLLQTAHPRLPQIARLRLLPIARPRFPPTALLLRQPTVLLLLPLMVLFLLMYVT</sequence>
<proteinExistence type="predicted"/>
<keyword evidence="4" id="KW-1185">Reference proteome</keyword>
<name>A0A4S8MI30_DENBC</name>
<evidence type="ECO:0000256" key="1">
    <source>
        <dbReference type="SAM" id="Phobius"/>
    </source>
</evidence>
<reference evidence="3 4" key="1">
    <citation type="journal article" date="2019" name="Nat. Ecol. Evol.">
        <title>Megaphylogeny resolves global patterns of mushroom evolution.</title>
        <authorList>
            <person name="Varga T."/>
            <person name="Krizsan K."/>
            <person name="Foldi C."/>
            <person name="Dima B."/>
            <person name="Sanchez-Garcia M."/>
            <person name="Sanchez-Ramirez S."/>
            <person name="Szollosi G.J."/>
            <person name="Szarkandi J.G."/>
            <person name="Papp V."/>
            <person name="Albert L."/>
            <person name="Andreopoulos W."/>
            <person name="Angelini C."/>
            <person name="Antonin V."/>
            <person name="Barry K.W."/>
            <person name="Bougher N.L."/>
            <person name="Buchanan P."/>
            <person name="Buyck B."/>
            <person name="Bense V."/>
            <person name="Catcheside P."/>
            <person name="Chovatia M."/>
            <person name="Cooper J."/>
            <person name="Damon W."/>
            <person name="Desjardin D."/>
            <person name="Finy P."/>
            <person name="Geml J."/>
            <person name="Haridas S."/>
            <person name="Hughes K."/>
            <person name="Justo A."/>
            <person name="Karasinski D."/>
            <person name="Kautmanova I."/>
            <person name="Kiss B."/>
            <person name="Kocsube S."/>
            <person name="Kotiranta H."/>
            <person name="LaButti K.M."/>
            <person name="Lechner B.E."/>
            <person name="Liimatainen K."/>
            <person name="Lipzen A."/>
            <person name="Lukacs Z."/>
            <person name="Mihaltcheva S."/>
            <person name="Morgado L.N."/>
            <person name="Niskanen T."/>
            <person name="Noordeloos M.E."/>
            <person name="Ohm R.A."/>
            <person name="Ortiz-Santana B."/>
            <person name="Ovrebo C."/>
            <person name="Racz N."/>
            <person name="Riley R."/>
            <person name="Savchenko A."/>
            <person name="Shiryaev A."/>
            <person name="Soop K."/>
            <person name="Spirin V."/>
            <person name="Szebenyi C."/>
            <person name="Tomsovsky M."/>
            <person name="Tulloss R.E."/>
            <person name="Uehling J."/>
            <person name="Grigoriev I.V."/>
            <person name="Vagvolgyi C."/>
            <person name="Papp T."/>
            <person name="Martin F.M."/>
            <person name="Miettinen O."/>
            <person name="Hibbett D.S."/>
            <person name="Nagy L.G."/>
        </authorList>
    </citation>
    <scope>NUCLEOTIDE SEQUENCE [LARGE SCALE GENOMIC DNA]</scope>
    <source>
        <strain evidence="3 4">CBS 962.96</strain>
    </source>
</reference>
<feature type="chain" id="PRO_5020766306" evidence="2">
    <location>
        <begin position="23"/>
        <end position="147"/>
    </location>
</feature>
<evidence type="ECO:0000313" key="4">
    <source>
        <dbReference type="Proteomes" id="UP000297245"/>
    </source>
</evidence>
<keyword evidence="1" id="KW-0812">Transmembrane</keyword>
<keyword evidence="2" id="KW-0732">Signal</keyword>
<feature type="signal peptide" evidence="2">
    <location>
        <begin position="1"/>
        <end position="22"/>
    </location>
</feature>
<gene>
    <name evidence="3" type="ORF">K435DRAFT_351063</name>
</gene>
<keyword evidence="1" id="KW-1133">Transmembrane helix</keyword>
<feature type="transmembrane region" description="Helical" evidence="1">
    <location>
        <begin position="126"/>
        <end position="146"/>
    </location>
</feature>
<dbReference type="Proteomes" id="UP000297245">
    <property type="component" value="Unassembled WGS sequence"/>
</dbReference>
<accession>A0A4S8MI30</accession>
<organism evidence="3 4">
    <name type="scientific">Dendrothele bispora (strain CBS 962.96)</name>
    <dbReference type="NCBI Taxonomy" id="1314807"/>
    <lineage>
        <taxon>Eukaryota</taxon>
        <taxon>Fungi</taxon>
        <taxon>Dikarya</taxon>
        <taxon>Basidiomycota</taxon>
        <taxon>Agaricomycotina</taxon>
        <taxon>Agaricomycetes</taxon>
        <taxon>Agaricomycetidae</taxon>
        <taxon>Agaricales</taxon>
        <taxon>Agaricales incertae sedis</taxon>
        <taxon>Dendrothele</taxon>
    </lineage>
</organism>